<dbReference type="EC" id="2.5.1.78" evidence="3 7"/>
<evidence type="ECO:0000256" key="4">
    <source>
        <dbReference type="ARBA" id="ARBA00022619"/>
    </source>
</evidence>
<protein>
    <recommendedName>
        <fullName evidence="3 7">6,7-dimethyl-8-ribityllumazine synthase</fullName>
        <shortName evidence="7">DMRL synthase</shortName>
        <shortName evidence="7">LS</shortName>
        <shortName evidence="7">Lumazine synthase</shortName>
        <ecNumber evidence="3 7">2.5.1.78</ecNumber>
    </recommendedName>
</protein>
<feature type="compositionally biased region" description="Low complexity" evidence="8">
    <location>
        <begin position="155"/>
        <end position="164"/>
    </location>
</feature>
<dbReference type="RefSeq" id="WP_344587764.1">
    <property type="nucleotide sequence ID" value="NZ_BAAARW010000005.1"/>
</dbReference>
<evidence type="ECO:0000256" key="2">
    <source>
        <dbReference type="ARBA" id="ARBA00007424"/>
    </source>
</evidence>
<evidence type="ECO:0000256" key="5">
    <source>
        <dbReference type="ARBA" id="ARBA00022679"/>
    </source>
</evidence>
<feature type="active site" description="Proton donor" evidence="7">
    <location>
        <position position="88"/>
    </location>
</feature>
<dbReference type="CDD" id="cd09209">
    <property type="entry name" value="Lumazine_synthase-I"/>
    <property type="match status" value="1"/>
</dbReference>
<dbReference type="PANTHER" id="PTHR21058:SF0">
    <property type="entry name" value="6,7-DIMETHYL-8-RIBITYLLUMAZINE SYNTHASE"/>
    <property type="match status" value="1"/>
</dbReference>
<comment type="function">
    <text evidence="7">Catalyzes the formation of 6,7-dimethyl-8-ribityllumazine by condensation of 5-amino-6-(D-ribitylamino)uracil with 3,4-dihydroxy-2-butanone 4-phosphate. This is the penultimate step in the biosynthesis of riboflavin.</text>
</comment>
<evidence type="ECO:0000256" key="1">
    <source>
        <dbReference type="ARBA" id="ARBA00004917"/>
    </source>
</evidence>
<feature type="binding site" evidence="7">
    <location>
        <begin position="85"/>
        <end position="86"/>
    </location>
    <ligand>
        <name>(2S)-2-hydroxy-3-oxobutyl phosphate</name>
        <dbReference type="ChEBI" id="CHEBI:58830"/>
    </ligand>
</feature>
<dbReference type="EMBL" id="BAAARW010000005">
    <property type="protein sequence ID" value="GAA2407172.1"/>
    <property type="molecule type" value="Genomic_DNA"/>
</dbReference>
<feature type="binding site" evidence="7">
    <location>
        <position position="26"/>
    </location>
    <ligand>
        <name>5-amino-6-(D-ribitylamino)uracil</name>
        <dbReference type="ChEBI" id="CHEBI:15934"/>
    </ligand>
</feature>
<sequence>MSGAGRPEDTTVEAGGLTLGIVCTRWHGHITDRLLERALAAAGACGIREPVVVRVAGALELPVVAQQLARDLDAVVCLGAVIRGETAHFDHVCDSVTSGVTRVALDAATPVGNGVLTCDDVEQAMARSGFPDSKEDKGWESVVAALDTALTLRRLRSSGAARPPRGTPPGGPVGGSPARTA</sequence>
<evidence type="ECO:0000313" key="9">
    <source>
        <dbReference type="EMBL" id="GAA2407172.1"/>
    </source>
</evidence>
<dbReference type="InterPro" id="IPR034964">
    <property type="entry name" value="LS"/>
</dbReference>
<comment type="caution">
    <text evidence="9">The sequence shown here is derived from an EMBL/GenBank/DDBJ whole genome shotgun (WGS) entry which is preliminary data.</text>
</comment>
<dbReference type="SUPFAM" id="SSF52121">
    <property type="entry name" value="Lumazine synthase"/>
    <property type="match status" value="1"/>
</dbReference>
<proteinExistence type="inferred from homology"/>
<dbReference type="Proteomes" id="UP001501231">
    <property type="component" value="Unassembled WGS sequence"/>
</dbReference>
<feature type="binding site" evidence="7">
    <location>
        <position position="127"/>
    </location>
    <ligand>
        <name>(2S)-2-hydroxy-3-oxobutyl phosphate</name>
        <dbReference type="ChEBI" id="CHEBI:58830"/>
    </ligand>
</feature>
<dbReference type="InterPro" id="IPR036467">
    <property type="entry name" value="LS/RS_sf"/>
</dbReference>
<dbReference type="Pfam" id="PF00885">
    <property type="entry name" value="DMRL_synthase"/>
    <property type="match status" value="1"/>
</dbReference>
<feature type="binding site" evidence="7">
    <location>
        <begin position="58"/>
        <end position="60"/>
    </location>
    <ligand>
        <name>5-amino-6-(D-ribitylamino)uracil</name>
        <dbReference type="ChEBI" id="CHEBI:15934"/>
    </ligand>
</feature>
<comment type="catalytic activity">
    <reaction evidence="6 7">
        <text>(2S)-2-hydroxy-3-oxobutyl phosphate + 5-amino-6-(D-ribitylamino)uracil = 6,7-dimethyl-8-(1-D-ribityl)lumazine + phosphate + 2 H2O + H(+)</text>
        <dbReference type="Rhea" id="RHEA:26152"/>
        <dbReference type="ChEBI" id="CHEBI:15377"/>
        <dbReference type="ChEBI" id="CHEBI:15378"/>
        <dbReference type="ChEBI" id="CHEBI:15934"/>
        <dbReference type="ChEBI" id="CHEBI:43474"/>
        <dbReference type="ChEBI" id="CHEBI:58201"/>
        <dbReference type="ChEBI" id="CHEBI:58830"/>
        <dbReference type="EC" id="2.5.1.78"/>
    </reaction>
</comment>
<accession>A0ABN3IM10</accession>
<name>A0ABN3IM10_9ACTN</name>
<evidence type="ECO:0000256" key="6">
    <source>
        <dbReference type="ARBA" id="ARBA00048785"/>
    </source>
</evidence>
<evidence type="ECO:0000256" key="8">
    <source>
        <dbReference type="SAM" id="MobiDB-lite"/>
    </source>
</evidence>
<feature type="region of interest" description="Disordered" evidence="8">
    <location>
        <begin position="155"/>
        <end position="181"/>
    </location>
</feature>
<feature type="binding site" evidence="7">
    <location>
        <position position="113"/>
    </location>
    <ligand>
        <name>5-amino-6-(D-ribitylamino)uracil</name>
        <dbReference type="ChEBI" id="CHEBI:15934"/>
    </ligand>
</feature>
<keyword evidence="5 7" id="KW-0808">Transferase</keyword>
<comment type="pathway">
    <text evidence="1 7">Cofactor biosynthesis; riboflavin biosynthesis; riboflavin from 2-hydroxy-3-oxobutyl phosphate and 5-amino-6-(D-ribitylamino)uracil: step 1/2.</text>
</comment>
<evidence type="ECO:0000313" key="10">
    <source>
        <dbReference type="Proteomes" id="UP001501231"/>
    </source>
</evidence>
<dbReference type="PANTHER" id="PTHR21058">
    <property type="entry name" value="6,7-DIMETHYL-8-RIBITYLLUMAZINE SYNTHASE DMRL SYNTHASE LUMAZINE SYNTHASE"/>
    <property type="match status" value="1"/>
</dbReference>
<evidence type="ECO:0000256" key="3">
    <source>
        <dbReference type="ARBA" id="ARBA00012664"/>
    </source>
</evidence>
<feature type="binding site" evidence="7">
    <location>
        <begin position="80"/>
        <end position="82"/>
    </location>
    <ligand>
        <name>5-amino-6-(D-ribitylamino)uracil</name>
        <dbReference type="ChEBI" id="CHEBI:15934"/>
    </ligand>
</feature>
<keyword evidence="10" id="KW-1185">Reference proteome</keyword>
<dbReference type="InterPro" id="IPR002180">
    <property type="entry name" value="LS/RS"/>
</dbReference>
<evidence type="ECO:0000256" key="7">
    <source>
        <dbReference type="HAMAP-Rule" id="MF_00178"/>
    </source>
</evidence>
<keyword evidence="4 7" id="KW-0686">Riboflavin biosynthesis</keyword>
<dbReference type="NCBIfam" id="TIGR00114">
    <property type="entry name" value="lumazine-synth"/>
    <property type="match status" value="1"/>
</dbReference>
<dbReference type="Gene3D" id="3.40.50.960">
    <property type="entry name" value="Lumazine/riboflavin synthase"/>
    <property type="match status" value="1"/>
</dbReference>
<reference evidence="10" key="1">
    <citation type="journal article" date="2019" name="Int. J. Syst. Evol. Microbiol.">
        <title>The Global Catalogue of Microorganisms (GCM) 10K type strain sequencing project: providing services to taxonomists for standard genome sequencing and annotation.</title>
        <authorList>
            <consortium name="The Broad Institute Genomics Platform"/>
            <consortium name="The Broad Institute Genome Sequencing Center for Infectious Disease"/>
            <person name="Wu L."/>
            <person name="Ma J."/>
        </authorList>
    </citation>
    <scope>NUCLEOTIDE SEQUENCE [LARGE SCALE GENOMIC DNA]</scope>
    <source>
        <strain evidence="10">JCM 3325</strain>
    </source>
</reference>
<gene>
    <name evidence="7 9" type="primary">ribH</name>
    <name evidence="9" type="ORF">GCM10010191_14330</name>
</gene>
<dbReference type="HAMAP" id="MF_00178">
    <property type="entry name" value="Lumazine_synth"/>
    <property type="match status" value="1"/>
</dbReference>
<comment type="similarity">
    <text evidence="2 7">Belongs to the DMRL synthase family.</text>
</comment>
<organism evidence="9 10">
    <name type="scientific">Actinomadura vinacea</name>
    <dbReference type="NCBI Taxonomy" id="115336"/>
    <lineage>
        <taxon>Bacteria</taxon>
        <taxon>Bacillati</taxon>
        <taxon>Actinomycetota</taxon>
        <taxon>Actinomycetes</taxon>
        <taxon>Streptosporangiales</taxon>
        <taxon>Thermomonosporaceae</taxon>
        <taxon>Actinomadura</taxon>
    </lineage>
</organism>